<evidence type="ECO:0000313" key="2">
    <source>
        <dbReference type="Proteomes" id="UP000229561"/>
    </source>
</evidence>
<protein>
    <submittedName>
        <fullName evidence="1">Uncharacterized protein</fullName>
    </submittedName>
</protein>
<proteinExistence type="predicted"/>
<dbReference type="AlphaFoldDB" id="A0A2M7IHC9"/>
<evidence type="ECO:0000313" key="1">
    <source>
        <dbReference type="EMBL" id="PIW75937.1"/>
    </source>
</evidence>
<comment type="caution">
    <text evidence="1">The sequence shown here is derived from an EMBL/GenBank/DDBJ whole genome shotgun (WGS) entry which is preliminary data.</text>
</comment>
<organism evidence="1 2">
    <name type="scientific">Candidatus Portnoybacteria bacterium CG_4_8_14_3_um_filter_40_10</name>
    <dbReference type="NCBI Taxonomy" id="1974801"/>
    <lineage>
        <taxon>Bacteria</taxon>
        <taxon>Candidatus Portnoyibacteriota</taxon>
    </lineage>
</organism>
<sequence>MQKKRNKAQTFFGFPLKEVLKSLVNFIALISLGHGQRKNKVGDQLEEGPDRPLPLFSYPLEEDICRQPHPFVYKEQQVQ</sequence>
<dbReference type="EMBL" id="PFGY01000113">
    <property type="protein sequence ID" value="PIW75937.1"/>
    <property type="molecule type" value="Genomic_DNA"/>
</dbReference>
<gene>
    <name evidence="1" type="ORF">CO001_04000</name>
</gene>
<name>A0A2M7IHC9_9BACT</name>
<dbReference type="Proteomes" id="UP000229561">
    <property type="component" value="Unassembled WGS sequence"/>
</dbReference>
<accession>A0A2M7IHC9</accession>
<reference evidence="2" key="1">
    <citation type="submission" date="2017-09" db="EMBL/GenBank/DDBJ databases">
        <title>Depth-based differentiation of microbial function through sediment-hosted aquifers and enrichment of novel symbionts in the deep terrestrial subsurface.</title>
        <authorList>
            <person name="Probst A.J."/>
            <person name="Ladd B."/>
            <person name="Jarett J.K."/>
            <person name="Geller-Mcgrath D.E."/>
            <person name="Sieber C.M.K."/>
            <person name="Emerson J.B."/>
            <person name="Anantharaman K."/>
            <person name="Thomas B.C."/>
            <person name="Malmstrom R."/>
            <person name="Stieglmeier M."/>
            <person name="Klingl A."/>
            <person name="Woyke T."/>
            <person name="Ryan C.M."/>
            <person name="Banfield J.F."/>
        </authorList>
    </citation>
    <scope>NUCLEOTIDE SEQUENCE [LARGE SCALE GENOMIC DNA]</scope>
</reference>